<accession>H2CA14</accession>
<name>H2CA14_9LEPT</name>
<keyword evidence="2" id="KW-1185">Reference proteome</keyword>
<dbReference type="NCBIfam" id="TIGR02547">
    <property type="entry name" value="casA_cse1"/>
    <property type="match status" value="1"/>
</dbReference>
<gene>
    <name evidence="1" type="ORF">Lepil_0432</name>
</gene>
<dbReference type="HOGENOM" id="CLU_039818_0_0_12"/>
<dbReference type="EMBL" id="JH597773">
    <property type="protein sequence ID" value="EHQ05138.1"/>
    <property type="molecule type" value="Genomic_DNA"/>
</dbReference>
<dbReference type="Proteomes" id="UP000005737">
    <property type="component" value="Unassembled WGS sequence"/>
</dbReference>
<dbReference type="CDD" id="cd09729">
    <property type="entry name" value="Cse1_I-E"/>
    <property type="match status" value="1"/>
</dbReference>
<dbReference type="Pfam" id="PF09481">
    <property type="entry name" value="CRISPR_Cse1"/>
    <property type="match status" value="1"/>
</dbReference>
<reference evidence="1 2" key="1">
    <citation type="submission" date="2011-10" db="EMBL/GenBank/DDBJ databases">
        <title>The Improved High-Quality Draft genome of Leptonema illini DSM 21528.</title>
        <authorList>
            <consortium name="US DOE Joint Genome Institute (JGI-PGF)"/>
            <person name="Lucas S."/>
            <person name="Copeland A."/>
            <person name="Lapidus A."/>
            <person name="Glavina del Rio T."/>
            <person name="Dalin E."/>
            <person name="Tice H."/>
            <person name="Bruce D."/>
            <person name="Goodwin L."/>
            <person name="Pitluck S."/>
            <person name="Peters L."/>
            <person name="Mikhailova N."/>
            <person name="Held B."/>
            <person name="Kyrpides N."/>
            <person name="Mavromatis K."/>
            <person name="Ivanova N."/>
            <person name="Markowitz V."/>
            <person name="Cheng J.-F."/>
            <person name="Hugenholtz P."/>
            <person name="Woyke T."/>
            <person name="Wu D."/>
            <person name="Gronow S."/>
            <person name="Wellnitz S."/>
            <person name="Brambilla E.-M."/>
            <person name="Klenk H.-P."/>
            <person name="Eisen J.A."/>
        </authorList>
    </citation>
    <scope>NUCLEOTIDE SEQUENCE [LARGE SCALE GENOMIC DNA]</scope>
    <source>
        <strain evidence="1 2">DSM 21528</strain>
    </source>
</reference>
<organism evidence="1 2">
    <name type="scientific">Leptonema illini DSM 21528</name>
    <dbReference type="NCBI Taxonomy" id="929563"/>
    <lineage>
        <taxon>Bacteria</taxon>
        <taxon>Pseudomonadati</taxon>
        <taxon>Spirochaetota</taxon>
        <taxon>Spirochaetia</taxon>
        <taxon>Leptospirales</taxon>
        <taxon>Leptospiraceae</taxon>
        <taxon>Leptonema</taxon>
    </lineage>
</organism>
<evidence type="ECO:0000313" key="1">
    <source>
        <dbReference type="EMBL" id="EHQ05138.1"/>
    </source>
</evidence>
<dbReference type="RefSeq" id="WP_002769495.1">
    <property type="nucleotide sequence ID" value="NZ_JH597773.1"/>
</dbReference>
<sequence length="535" mass="59716">MNLLKEAWIPVLRRSGRREIIRPAQMVENLESDPVVRLDAVRPDFNGALIQFFIGLLQTVLTPAEPEDWEELFLKPPAMADLESSMAVYATAFELDGPGPRFFQDLELAAEEGTPIGSLLIEAPGANTIKNNADHFVKRNQIQQMCPACTATALLTLQTNAPSGGAGHRTSLRGGGPLTTIVLPQEPKFQTLWHTAWLNVLLKEDLSATQCKPSLKALQAIFPWMAATKLSKTAGTEILGSHIHPAQTFWATPRRIRLFPASEEEGACSICNAAGAKFYRQYATVPHGANYAAGILHPLSPYYNDKGVLRPVHPQPGGFTYRHWPDFVIADVGEKERAIVVRVLGNRLRSGSTTKDYAIYAFGYDMDNMKARCWYEARMPYWPMPDEALRKEFAPYATAMADVANDIASNTRKAVQLAFFDSGASVRGDLDFVKTEFWQSTEPNYYDSLREVMKVIEDPAPVLRNWLKALQKVSMDLYDHYSSQISLDEGKEDGMRKDEKMPRVVRARRDLLIFNRSNKFSEKLGISAAAKGGMV</sequence>
<evidence type="ECO:0000313" key="2">
    <source>
        <dbReference type="Proteomes" id="UP000005737"/>
    </source>
</evidence>
<dbReference type="AlphaFoldDB" id="H2CA14"/>
<dbReference type="STRING" id="183.GCA_002009735_00026"/>
<dbReference type="InterPro" id="IPR013381">
    <property type="entry name" value="CRISPR-assoc_prot_Cse1"/>
</dbReference>
<proteinExistence type="predicted"/>
<protein>
    <submittedName>
        <fullName evidence="1">CRISPR-associated protein, Cse1 family</fullName>
    </submittedName>
</protein>